<evidence type="ECO:0000256" key="3">
    <source>
        <dbReference type="SAM" id="SignalP"/>
    </source>
</evidence>
<dbReference type="Pfam" id="PF17102">
    <property type="entry name" value="Stealth_CR3"/>
    <property type="match status" value="1"/>
</dbReference>
<comment type="caution">
    <text evidence="6">The sequence shown here is derived from an EMBL/GenBank/DDBJ whole genome shotgun (WGS) entry which is preliminary data.</text>
</comment>
<dbReference type="InterPro" id="IPR031357">
    <property type="entry name" value="Stealth_CR3"/>
</dbReference>
<feature type="domain" description="Stealth protein CR2 conserved region 2" evidence="4">
    <location>
        <begin position="103"/>
        <end position="208"/>
    </location>
</feature>
<gene>
    <name evidence="6" type="ORF">HK099_005695</name>
</gene>
<organism evidence="6 7">
    <name type="scientific">Clydaea vesicula</name>
    <dbReference type="NCBI Taxonomy" id="447962"/>
    <lineage>
        <taxon>Eukaryota</taxon>
        <taxon>Fungi</taxon>
        <taxon>Fungi incertae sedis</taxon>
        <taxon>Chytridiomycota</taxon>
        <taxon>Chytridiomycota incertae sedis</taxon>
        <taxon>Chytridiomycetes</taxon>
        <taxon>Lobulomycetales</taxon>
        <taxon>Lobulomycetaceae</taxon>
        <taxon>Clydaea</taxon>
    </lineage>
</organism>
<protein>
    <submittedName>
        <fullName evidence="6">Uncharacterized protein</fullName>
    </submittedName>
</protein>
<keyword evidence="7" id="KW-1185">Reference proteome</keyword>
<comment type="similarity">
    <text evidence="1">Belongs to the stealth family.</text>
</comment>
<proteinExistence type="inferred from homology"/>
<dbReference type="AlphaFoldDB" id="A0AAD5TYT7"/>
<dbReference type="InterPro" id="IPR047141">
    <property type="entry name" value="Stealth"/>
</dbReference>
<dbReference type="Pfam" id="PF11380">
    <property type="entry name" value="Stealth_CR2"/>
    <property type="match status" value="1"/>
</dbReference>
<dbReference type="GO" id="GO:0005794">
    <property type="term" value="C:Golgi apparatus"/>
    <property type="evidence" value="ECO:0007669"/>
    <property type="project" value="TreeGrafter"/>
</dbReference>
<evidence type="ECO:0000259" key="5">
    <source>
        <dbReference type="Pfam" id="PF17102"/>
    </source>
</evidence>
<evidence type="ECO:0000313" key="6">
    <source>
        <dbReference type="EMBL" id="KAJ3216867.1"/>
    </source>
</evidence>
<feature type="signal peptide" evidence="3">
    <location>
        <begin position="1"/>
        <end position="30"/>
    </location>
</feature>
<dbReference type="EMBL" id="JADGJW010000457">
    <property type="protein sequence ID" value="KAJ3216867.1"/>
    <property type="molecule type" value="Genomic_DNA"/>
</dbReference>
<dbReference type="PANTHER" id="PTHR24045:SF0">
    <property type="entry name" value="N-ACETYLGLUCOSAMINE-1-PHOSPHOTRANSFERASE SUBUNITS ALPHA_BETA"/>
    <property type="match status" value="1"/>
</dbReference>
<feature type="chain" id="PRO_5041920584" evidence="3">
    <location>
        <begin position="31"/>
        <end position="379"/>
    </location>
</feature>
<keyword evidence="3" id="KW-0732">Signal</keyword>
<evidence type="ECO:0000259" key="4">
    <source>
        <dbReference type="Pfam" id="PF11380"/>
    </source>
</evidence>
<dbReference type="Proteomes" id="UP001211065">
    <property type="component" value="Unassembled WGS sequence"/>
</dbReference>
<dbReference type="InterPro" id="IPR021520">
    <property type="entry name" value="Stealth_CR2"/>
</dbReference>
<evidence type="ECO:0000256" key="2">
    <source>
        <dbReference type="ARBA" id="ARBA00022679"/>
    </source>
</evidence>
<dbReference type="PANTHER" id="PTHR24045">
    <property type="match status" value="1"/>
</dbReference>
<dbReference type="GO" id="GO:0016772">
    <property type="term" value="F:transferase activity, transferring phosphorus-containing groups"/>
    <property type="evidence" value="ECO:0007669"/>
    <property type="project" value="InterPro"/>
</dbReference>
<accession>A0AAD5TYT7</accession>
<sequence>MKFVNYRTSHLTSLILLIVLLNLILWQTNKESSNKVTKFNKKFKIVESEKYIKVNETEQEDPWNFAKHSSIVYTWANGSIKEHQELYNKYKYNDTSLKMSFQRFRDNDELRHALRSYSKHMSWHRGNIFLVVPDGHIPHWINLKHPRLRIIFQSSIVDEEDNPTFNTNAIEQNFYRIPGISDQFIAINDDIFFGRDIEPQDFFTLDKGVNFFFGNIPIDLKKIYSHHVIASRQTTAKVLVNKYNITENIFATRHAPFVYHKAAFPILKEIFKQELKTTSTHKFRHVQDIVFPILHHYALMHEKKLKGLKYKFLEMKEMKGLKMLAVSDNEKRVLEEFEKIEIEKPKFFNLNDDYTKKHIAYLMKLFLFKSFPEKSPFET</sequence>
<keyword evidence="2" id="KW-0808">Transferase</keyword>
<feature type="domain" description="Stealth protein CR3 conserved region 3" evidence="5">
    <location>
        <begin position="254"/>
        <end position="297"/>
    </location>
</feature>
<evidence type="ECO:0000313" key="7">
    <source>
        <dbReference type="Proteomes" id="UP001211065"/>
    </source>
</evidence>
<name>A0AAD5TYT7_9FUNG</name>
<evidence type="ECO:0000256" key="1">
    <source>
        <dbReference type="ARBA" id="ARBA00007583"/>
    </source>
</evidence>
<reference evidence="6" key="1">
    <citation type="submission" date="2020-05" db="EMBL/GenBank/DDBJ databases">
        <title>Phylogenomic resolution of chytrid fungi.</title>
        <authorList>
            <person name="Stajich J.E."/>
            <person name="Amses K."/>
            <person name="Simmons R."/>
            <person name="Seto K."/>
            <person name="Myers J."/>
            <person name="Bonds A."/>
            <person name="Quandt C.A."/>
            <person name="Barry K."/>
            <person name="Liu P."/>
            <person name="Grigoriev I."/>
            <person name="Longcore J.E."/>
            <person name="James T.Y."/>
        </authorList>
    </citation>
    <scope>NUCLEOTIDE SEQUENCE</scope>
    <source>
        <strain evidence="6">JEL0476</strain>
    </source>
</reference>